<evidence type="ECO:0000256" key="1">
    <source>
        <dbReference type="SAM" id="MobiDB-lite"/>
    </source>
</evidence>
<reference evidence="2 3" key="1">
    <citation type="submission" date="2020-07" db="EMBL/GenBank/DDBJ databases">
        <title>Gai3-2, isolated from salt lake.</title>
        <authorList>
            <person name="Cui H."/>
            <person name="Shi X."/>
        </authorList>
    </citation>
    <scope>NUCLEOTIDE SEQUENCE [LARGE SCALE GENOMIC DNA]</scope>
    <source>
        <strain evidence="2 3">Gai3-2</strain>
    </source>
</reference>
<dbReference type="AlphaFoldDB" id="A0A7D5L2M4"/>
<name>A0A7D5L2M4_9EURY</name>
<feature type="region of interest" description="Disordered" evidence="1">
    <location>
        <begin position="81"/>
        <end position="107"/>
    </location>
</feature>
<proteinExistence type="predicted"/>
<dbReference type="GeneID" id="56028020"/>
<accession>A0A7D5L2M4</accession>
<keyword evidence="3" id="KW-1185">Reference proteome</keyword>
<dbReference type="Pfam" id="PF19102">
    <property type="entry name" value="DUF5789"/>
    <property type="match status" value="1"/>
</dbReference>
<dbReference type="EMBL" id="CP058529">
    <property type="protein sequence ID" value="QLG26803.1"/>
    <property type="molecule type" value="Genomic_DNA"/>
</dbReference>
<feature type="region of interest" description="Disordered" evidence="1">
    <location>
        <begin position="1"/>
        <end position="22"/>
    </location>
</feature>
<dbReference type="InterPro" id="IPR043899">
    <property type="entry name" value="DUF5789"/>
</dbReference>
<protein>
    <recommendedName>
        <fullName evidence="4">DUF2795 domain-containing protein</fullName>
    </recommendedName>
</protein>
<organism evidence="2 3">
    <name type="scientific">Halorarum halophilum</name>
    <dbReference type="NCBI Taxonomy" id="2743090"/>
    <lineage>
        <taxon>Archaea</taxon>
        <taxon>Methanobacteriati</taxon>
        <taxon>Methanobacteriota</taxon>
        <taxon>Stenosarchaea group</taxon>
        <taxon>Halobacteria</taxon>
        <taxon>Halobacteriales</taxon>
        <taxon>Haloferacaceae</taxon>
        <taxon>Halorarum</taxon>
    </lineage>
</organism>
<sequence>MADENDDNREQGVDFGSLADELENLEYPVENEELLEEYGDHELDLESGSQTLVTVLGPQEGTTYESADAVRQAIFTMVGDGAVGREGYSDRGGSGSDEPDDEEDQSV</sequence>
<gene>
    <name evidence="2" type="ORF">HUG10_04265</name>
</gene>
<feature type="compositionally biased region" description="Acidic residues" evidence="1">
    <location>
        <begin position="97"/>
        <end position="107"/>
    </location>
</feature>
<dbReference type="KEGG" id="halg:HUG10_04265"/>
<evidence type="ECO:0000313" key="2">
    <source>
        <dbReference type="EMBL" id="QLG26803.1"/>
    </source>
</evidence>
<evidence type="ECO:0008006" key="4">
    <source>
        <dbReference type="Google" id="ProtNLM"/>
    </source>
</evidence>
<evidence type="ECO:0000313" key="3">
    <source>
        <dbReference type="Proteomes" id="UP000509750"/>
    </source>
</evidence>
<dbReference type="RefSeq" id="WP_179168378.1">
    <property type="nucleotide sequence ID" value="NZ_CP058529.1"/>
</dbReference>
<dbReference type="Proteomes" id="UP000509750">
    <property type="component" value="Chromosome"/>
</dbReference>
<dbReference type="OrthoDB" id="317850at2157"/>